<evidence type="ECO:0000313" key="1">
    <source>
        <dbReference type="EMBL" id="NYH14299.1"/>
    </source>
</evidence>
<name>A0A7Z0AY92_9BURK</name>
<gene>
    <name evidence="1" type="ORF">GGD41_001527</name>
</gene>
<sequence length="178" mass="20220">MLIRSRSHHTGVMRHMPVHRIGAVVRELCIEPRVKRGHQSGVTAAKDQFAPAVHVPVCNQYLTRLCRAELGYTGHVRTVNPGWRRKVATPKLGLDFTQVHSDQPDLDRIGWILRNDALAPAIVRFRENVSRGLEIEGHNLCTALLHLSLAFCVCGEREQRCIQPSYHHSGRKQCSRFH</sequence>
<dbReference type="AlphaFoldDB" id="A0A7Z0AY92"/>
<proteinExistence type="predicted"/>
<dbReference type="RefSeq" id="WP_179709533.1">
    <property type="nucleotide sequence ID" value="NZ_JACCAU010000001.1"/>
</dbReference>
<dbReference type="EMBL" id="JACCAU010000001">
    <property type="protein sequence ID" value="NYH14299.1"/>
    <property type="molecule type" value="Genomic_DNA"/>
</dbReference>
<organism evidence="1 2">
    <name type="scientific">Paraburkholderia bryophila</name>
    <dbReference type="NCBI Taxonomy" id="420952"/>
    <lineage>
        <taxon>Bacteria</taxon>
        <taxon>Pseudomonadati</taxon>
        <taxon>Pseudomonadota</taxon>
        <taxon>Betaproteobacteria</taxon>
        <taxon>Burkholderiales</taxon>
        <taxon>Burkholderiaceae</taxon>
        <taxon>Paraburkholderia</taxon>
    </lineage>
</organism>
<accession>A0A7Z0AY92</accession>
<comment type="caution">
    <text evidence="1">The sequence shown here is derived from an EMBL/GenBank/DDBJ whole genome shotgun (WGS) entry which is preliminary data.</text>
</comment>
<reference evidence="1 2" key="1">
    <citation type="submission" date="2020-07" db="EMBL/GenBank/DDBJ databases">
        <title>Exploring microbial biodiversity for novel pathways involved in the catabolism of aromatic compounds derived from lignin.</title>
        <authorList>
            <person name="Elkins J."/>
        </authorList>
    </citation>
    <scope>NUCLEOTIDE SEQUENCE [LARGE SCALE GENOMIC DNA]</scope>
    <source>
        <strain evidence="1 2">H2C3B</strain>
    </source>
</reference>
<evidence type="ECO:0000313" key="2">
    <source>
        <dbReference type="Proteomes" id="UP000572540"/>
    </source>
</evidence>
<dbReference type="Proteomes" id="UP000572540">
    <property type="component" value="Unassembled WGS sequence"/>
</dbReference>
<protein>
    <submittedName>
        <fullName evidence="1">Uncharacterized protein</fullName>
    </submittedName>
</protein>